<sequence>MNDTDVLNNLFDKQVICPVCNSHFKNKTVKSKSPRVISKDSDFFIRYSSLVNPYFYDVVICNSCGYAAMKSDFENIKAHKKELVLSNVTPKWKPREYPYVLDEKLAIERYKLALLNALLLNLQDSTKAMISLKIAWMHRLLNNIDQETVFLRQALDGFNNAYIYELFPIYGLQRDSLMYLLGELSRKLGDYQNAIQWFSKTIVSTNSSYKVKEMARIGRDLIKNENL</sequence>
<evidence type="ECO:0008006" key="3">
    <source>
        <dbReference type="Google" id="ProtNLM"/>
    </source>
</evidence>
<keyword evidence="2" id="KW-1185">Reference proteome</keyword>
<protein>
    <recommendedName>
        <fullName evidence="3">DUF2225 domain-containing protein</fullName>
    </recommendedName>
</protein>
<accession>A0A1S8T351</accession>
<dbReference type="RefSeq" id="WP_077849725.1">
    <property type="nucleotide sequence ID" value="NZ_LZZM01000224.1"/>
</dbReference>
<dbReference type="STRING" id="29367.CLPUN_48180"/>
<name>A0A1S8T351_9CLOT</name>
<dbReference type="InterPro" id="IPR018708">
    <property type="entry name" value="DUF2225"/>
</dbReference>
<reference evidence="1 2" key="1">
    <citation type="submission" date="2016-05" db="EMBL/GenBank/DDBJ databases">
        <title>Microbial solvent formation.</title>
        <authorList>
            <person name="Poehlein A."/>
            <person name="Montoya Solano J.D."/>
            <person name="Flitsch S."/>
            <person name="Krabben P."/>
            <person name="Duerre P."/>
            <person name="Daniel R."/>
        </authorList>
    </citation>
    <scope>NUCLEOTIDE SEQUENCE [LARGE SCALE GENOMIC DNA]</scope>
    <source>
        <strain evidence="1 2">DSM 2619</strain>
    </source>
</reference>
<dbReference type="Proteomes" id="UP000190890">
    <property type="component" value="Unassembled WGS sequence"/>
</dbReference>
<dbReference type="OrthoDB" id="9780343at2"/>
<gene>
    <name evidence="1" type="ORF">CLPUN_48180</name>
</gene>
<evidence type="ECO:0000313" key="1">
    <source>
        <dbReference type="EMBL" id="OOM72051.1"/>
    </source>
</evidence>
<organism evidence="1 2">
    <name type="scientific">Clostridium puniceum</name>
    <dbReference type="NCBI Taxonomy" id="29367"/>
    <lineage>
        <taxon>Bacteria</taxon>
        <taxon>Bacillati</taxon>
        <taxon>Bacillota</taxon>
        <taxon>Clostridia</taxon>
        <taxon>Eubacteriales</taxon>
        <taxon>Clostridiaceae</taxon>
        <taxon>Clostridium</taxon>
    </lineage>
</organism>
<comment type="caution">
    <text evidence="1">The sequence shown here is derived from an EMBL/GenBank/DDBJ whole genome shotgun (WGS) entry which is preliminary data.</text>
</comment>
<dbReference type="EMBL" id="LZZM01000224">
    <property type="protein sequence ID" value="OOM72051.1"/>
    <property type="molecule type" value="Genomic_DNA"/>
</dbReference>
<proteinExistence type="predicted"/>
<evidence type="ECO:0000313" key="2">
    <source>
        <dbReference type="Proteomes" id="UP000190890"/>
    </source>
</evidence>
<dbReference type="AlphaFoldDB" id="A0A1S8T351"/>
<dbReference type="Pfam" id="PF09986">
    <property type="entry name" value="DUF2225"/>
    <property type="match status" value="1"/>
</dbReference>